<keyword evidence="3" id="KW-0229">DNA integration</keyword>
<dbReference type="InterPro" id="IPR011010">
    <property type="entry name" value="DNA_brk_join_enz"/>
</dbReference>
<organism evidence="7 8">
    <name type="scientific">Candidatus Intestinimonas merdavium</name>
    <dbReference type="NCBI Taxonomy" id="2838622"/>
    <lineage>
        <taxon>Bacteria</taxon>
        <taxon>Bacillati</taxon>
        <taxon>Bacillota</taxon>
        <taxon>Clostridia</taxon>
        <taxon>Eubacteriales</taxon>
        <taxon>Intestinimonas</taxon>
    </lineage>
</organism>
<evidence type="ECO:0000313" key="8">
    <source>
        <dbReference type="Proteomes" id="UP000886824"/>
    </source>
</evidence>
<dbReference type="InterPro" id="IPR013762">
    <property type="entry name" value="Integrase-like_cat_sf"/>
</dbReference>
<dbReference type="InterPro" id="IPR002104">
    <property type="entry name" value="Integrase_catalytic"/>
</dbReference>
<dbReference type="Pfam" id="PF14659">
    <property type="entry name" value="Phage_int_SAM_3"/>
    <property type="match status" value="1"/>
</dbReference>
<reference evidence="7" key="1">
    <citation type="journal article" date="2021" name="PeerJ">
        <title>Extensive microbial diversity within the chicken gut microbiome revealed by metagenomics and culture.</title>
        <authorList>
            <person name="Gilroy R."/>
            <person name="Ravi A."/>
            <person name="Getino M."/>
            <person name="Pursley I."/>
            <person name="Horton D.L."/>
            <person name="Alikhan N.F."/>
            <person name="Baker D."/>
            <person name="Gharbi K."/>
            <person name="Hall N."/>
            <person name="Watson M."/>
            <person name="Adriaenssens E.M."/>
            <person name="Foster-Nyarko E."/>
            <person name="Jarju S."/>
            <person name="Secka A."/>
            <person name="Antonio M."/>
            <person name="Oren A."/>
            <person name="Chaudhuri R.R."/>
            <person name="La Ragione R."/>
            <person name="Hildebrand F."/>
            <person name="Pallen M.J."/>
        </authorList>
    </citation>
    <scope>NUCLEOTIDE SEQUENCE</scope>
    <source>
        <strain evidence="7">CHK33-7979</strain>
    </source>
</reference>
<comment type="caution">
    <text evidence="7">The sequence shown here is derived from an EMBL/GenBank/DDBJ whole genome shotgun (WGS) entry which is preliminary data.</text>
</comment>
<dbReference type="PANTHER" id="PTHR30629:SF2">
    <property type="entry name" value="PROPHAGE INTEGRASE INTS-RELATED"/>
    <property type="match status" value="1"/>
</dbReference>
<dbReference type="GO" id="GO:0006310">
    <property type="term" value="P:DNA recombination"/>
    <property type="evidence" value="ECO:0007669"/>
    <property type="project" value="UniProtKB-KW"/>
</dbReference>
<feature type="domain" description="Tyr recombinase" evidence="6">
    <location>
        <begin position="167"/>
        <end position="395"/>
    </location>
</feature>
<dbReference type="EMBL" id="DXCX01000031">
    <property type="protein sequence ID" value="HIY72934.1"/>
    <property type="molecule type" value="Genomic_DNA"/>
</dbReference>
<dbReference type="Gene3D" id="1.10.150.130">
    <property type="match status" value="1"/>
</dbReference>
<evidence type="ECO:0000256" key="3">
    <source>
        <dbReference type="ARBA" id="ARBA00022908"/>
    </source>
</evidence>
<dbReference type="Pfam" id="PF00589">
    <property type="entry name" value="Phage_integrase"/>
    <property type="match status" value="1"/>
</dbReference>
<gene>
    <name evidence="7" type="ORF">H9826_03000</name>
</gene>
<comment type="similarity">
    <text evidence="2">Belongs to the 'phage' integrase family.</text>
</comment>
<name>A0A9D1Z2L4_9FIRM</name>
<dbReference type="Proteomes" id="UP000886824">
    <property type="component" value="Unassembled WGS sequence"/>
</dbReference>
<evidence type="ECO:0000259" key="6">
    <source>
        <dbReference type="PROSITE" id="PS51898"/>
    </source>
</evidence>
<dbReference type="GO" id="GO:0015074">
    <property type="term" value="P:DNA integration"/>
    <property type="evidence" value="ECO:0007669"/>
    <property type="project" value="UniProtKB-KW"/>
</dbReference>
<reference evidence="7" key="2">
    <citation type="submission" date="2021-04" db="EMBL/GenBank/DDBJ databases">
        <authorList>
            <person name="Gilroy R."/>
        </authorList>
    </citation>
    <scope>NUCLEOTIDE SEQUENCE</scope>
    <source>
        <strain evidence="7">CHK33-7979</strain>
    </source>
</reference>
<evidence type="ECO:0000256" key="5">
    <source>
        <dbReference type="ARBA" id="ARBA00023172"/>
    </source>
</evidence>
<protein>
    <submittedName>
        <fullName evidence="7">Site-specific integrase</fullName>
    </submittedName>
</protein>
<dbReference type="InterPro" id="IPR050808">
    <property type="entry name" value="Phage_Integrase"/>
</dbReference>
<proteinExistence type="inferred from homology"/>
<dbReference type="GO" id="GO:0003677">
    <property type="term" value="F:DNA binding"/>
    <property type="evidence" value="ECO:0007669"/>
    <property type="project" value="UniProtKB-KW"/>
</dbReference>
<comment type="function">
    <text evidence="1">Site-specific tyrosine recombinase, which acts by catalyzing the cutting and rejoining of the recombining DNA molecules.</text>
</comment>
<keyword evidence="5" id="KW-0233">DNA recombination</keyword>
<dbReference type="PANTHER" id="PTHR30629">
    <property type="entry name" value="PROPHAGE INTEGRASE"/>
    <property type="match status" value="1"/>
</dbReference>
<keyword evidence="4" id="KW-0238">DNA-binding</keyword>
<dbReference type="Gene3D" id="1.10.443.10">
    <property type="entry name" value="Intergrase catalytic core"/>
    <property type="match status" value="1"/>
</dbReference>
<evidence type="ECO:0000256" key="4">
    <source>
        <dbReference type="ARBA" id="ARBA00023125"/>
    </source>
</evidence>
<evidence type="ECO:0000313" key="7">
    <source>
        <dbReference type="EMBL" id="HIY72934.1"/>
    </source>
</evidence>
<dbReference type="PROSITE" id="PS51898">
    <property type="entry name" value="TYR_RECOMBINASE"/>
    <property type="match status" value="1"/>
</dbReference>
<sequence>MGRPKKQRPQYSTDTINGYTYYRTRITDADGKRVSLRAKSPEELEAKKREALRQIAEATFRLENPTVAEYCEKWLTMKTANIRETTLMDYQSKIKRHIVNPLGNKFMADVTPDDINMAILPASKLSQSVYQSVQMLYKAIFESAVKSHVIQNNPAAELNPRGGKPPKETEALTDEQVEILLNAIQGLPPYPFVMIGLYAGLRREEILALKWDSIELDGKTPMIRVCRAWHTEHNRPVISDQLKTKAARRNIPIPPQLVECLRDVKTKSTSEYVFASSIDGGPLSYTQFARLWKYITVRSTKERTYTRYVNGQPVKHTVTPVLGEKAAHNGKVVYSMDFQVKTHQLRRTYITNLIHANVDPKTVQYLAGHENIKETLDIYAKVKYNRPEDIAATINSTFATRKPQLTEND</sequence>
<dbReference type="SUPFAM" id="SSF56349">
    <property type="entry name" value="DNA breaking-rejoining enzymes"/>
    <property type="match status" value="1"/>
</dbReference>
<accession>A0A9D1Z2L4</accession>
<dbReference type="CDD" id="cd01189">
    <property type="entry name" value="INT_ICEBs1_C_like"/>
    <property type="match status" value="1"/>
</dbReference>
<dbReference type="InterPro" id="IPR010998">
    <property type="entry name" value="Integrase_recombinase_N"/>
</dbReference>
<evidence type="ECO:0000256" key="2">
    <source>
        <dbReference type="ARBA" id="ARBA00008857"/>
    </source>
</evidence>
<dbReference type="AlphaFoldDB" id="A0A9D1Z2L4"/>
<evidence type="ECO:0000256" key="1">
    <source>
        <dbReference type="ARBA" id="ARBA00003283"/>
    </source>
</evidence>
<dbReference type="InterPro" id="IPR004107">
    <property type="entry name" value="Integrase_SAM-like_N"/>
</dbReference>